<evidence type="ECO:0000313" key="1">
    <source>
        <dbReference type="EMBL" id="XDT72318.1"/>
    </source>
</evidence>
<accession>A0AB39UWH7</accession>
<gene>
    <name evidence="1" type="ORF">AAIA72_16210</name>
</gene>
<proteinExistence type="predicted"/>
<dbReference type="EMBL" id="CP154858">
    <property type="protein sequence ID" value="XDT72318.1"/>
    <property type="molecule type" value="Genomic_DNA"/>
</dbReference>
<reference evidence="1" key="1">
    <citation type="submission" date="2024-05" db="EMBL/GenBank/DDBJ databases">
        <title>Genome sequencing of novel strain.</title>
        <authorList>
            <person name="Ganbat D."/>
            <person name="Ganbat S."/>
            <person name="Lee S.-J."/>
        </authorList>
    </citation>
    <scope>NUCLEOTIDE SEQUENCE</scope>
    <source>
        <strain evidence="1">SMD15-11</strain>
    </source>
</reference>
<dbReference type="KEGG" id="tcd:AAIA72_16210"/>
<organism evidence="1">
    <name type="scientific">Thermohahella caldifontis</name>
    <dbReference type="NCBI Taxonomy" id="3142973"/>
    <lineage>
        <taxon>Bacteria</taxon>
        <taxon>Pseudomonadati</taxon>
        <taxon>Pseudomonadota</taxon>
        <taxon>Gammaproteobacteria</taxon>
        <taxon>Oceanospirillales</taxon>
        <taxon>Hahellaceae</taxon>
        <taxon>Thermohahella</taxon>
    </lineage>
</organism>
<name>A0AB39UWH7_9GAMM</name>
<protein>
    <submittedName>
        <fullName evidence="1">Uncharacterized protein</fullName>
    </submittedName>
</protein>
<sequence length="83" mass="9662">MTWASFLFLVTVVSLILWGIAQAYDYIQIWRGVFPPPDKTTLDDIRRLRDRGHTGIAVKRFLQRPENKGRYTQKGAEEAVRNL</sequence>
<dbReference type="RefSeq" id="WP_369601329.1">
    <property type="nucleotide sequence ID" value="NZ_CP154858.1"/>
</dbReference>
<dbReference type="AlphaFoldDB" id="A0AB39UWH7"/>